<reference evidence="6 7" key="1">
    <citation type="submission" date="2020-03" db="EMBL/GenBank/DDBJ databases">
        <title>Genomic Encyclopedia of Type Strains, Phase IV (KMG-IV): sequencing the most valuable type-strain genomes for metagenomic binning, comparative biology and taxonomic classification.</title>
        <authorList>
            <person name="Goeker M."/>
        </authorList>
    </citation>
    <scope>NUCLEOTIDE SEQUENCE [LARGE SCALE GENOMIC DNA]</scope>
    <source>
        <strain evidence="6 7">DSM 5718</strain>
    </source>
</reference>
<evidence type="ECO:0000256" key="3">
    <source>
        <dbReference type="ARBA" id="ARBA00022833"/>
    </source>
</evidence>
<evidence type="ECO:0000259" key="5">
    <source>
        <dbReference type="PROSITE" id="PS01358"/>
    </source>
</evidence>
<dbReference type="GO" id="GO:0008270">
    <property type="term" value="F:zinc ion binding"/>
    <property type="evidence" value="ECO:0007669"/>
    <property type="project" value="UniProtKB-KW"/>
</dbReference>
<name>A0A846MMF1_9BACT</name>
<dbReference type="EMBL" id="JAASRN010000001">
    <property type="protein sequence ID" value="NIK72716.1"/>
    <property type="molecule type" value="Genomic_DNA"/>
</dbReference>
<evidence type="ECO:0000256" key="4">
    <source>
        <dbReference type="SAM" id="Coils"/>
    </source>
</evidence>
<comment type="caution">
    <text evidence="6">The sequence shown here is derived from an EMBL/GenBank/DDBJ whole genome shotgun (WGS) entry which is preliminary data.</text>
</comment>
<dbReference type="AlphaFoldDB" id="A0A846MMF1"/>
<dbReference type="RefSeq" id="WP_166918028.1">
    <property type="nucleotide sequence ID" value="NZ_JAASRN010000001.1"/>
</dbReference>
<keyword evidence="7" id="KW-1185">Reference proteome</keyword>
<keyword evidence="4" id="KW-0175">Coiled coil</keyword>
<keyword evidence="2" id="KW-0863">Zinc-finger</keyword>
<keyword evidence="1" id="KW-0479">Metal-binding</keyword>
<dbReference type="InterPro" id="IPR001876">
    <property type="entry name" value="Znf_RanBP2"/>
</dbReference>
<dbReference type="Proteomes" id="UP000537126">
    <property type="component" value="Unassembled WGS sequence"/>
</dbReference>
<evidence type="ECO:0000256" key="2">
    <source>
        <dbReference type="ARBA" id="ARBA00022771"/>
    </source>
</evidence>
<organism evidence="6 7">
    <name type="scientific">Thermonema lapsum</name>
    <dbReference type="NCBI Taxonomy" id="28195"/>
    <lineage>
        <taxon>Bacteria</taxon>
        <taxon>Pseudomonadati</taxon>
        <taxon>Bacteroidota</taxon>
        <taxon>Cytophagia</taxon>
        <taxon>Cytophagales</taxon>
        <taxon>Thermonemataceae</taxon>
        <taxon>Thermonema</taxon>
    </lineage>
</organism>
<protein>
    <recommendedName>
        <fullName evidence="5">RanBP2-type domain-containing protein</fullName>
    </recommendedName>
</protein>
<evidence type="ECO:0000256" key="1">
    <source>
        <dbReference type="ARBA" id="ARBA00022723"/>
    </source>
</evidence>
<sequence>MGWICIHCETYNFDNDQRCIVCNEERYYSHSAFMAAVKEATDAHEWEALYRRSEAKYKRLKTRHEKLKEEHKALLAEVEEMRLLLSRQTQHAPFKRWWQRLRSLLS</sequence>
<evidence type="ECO:0000313" key="7">
    <source>
        <dbReference type="Proteomes" id="UP000537126"/>
    </source>
</evidence>
<evidence type="ECO:0000313" key="6">
    <source>
        <dbReference type="EMBL" id="NIK72716.1"/>
    </source>
</evidence>
<feature type="domain" description="RanBP2-type" evidence="5">
    <location>
        <begin position="3"/>
        <end position="22"/>
    </location>
</feature>
<proteinExistence type="predicted"/>
<feature type="coiled-coil region" evidence="4">
    <location>
        <begin position="43"/>
        <end position="84"/>
    </location>
</feature>
<accession>A0A846MMF1</accession>
<keyword evidence="3" id="KW-0862">Zinc</keyword>
<gene>
    <name evidence="6" type="ORF">FHS56_000202</name>
</gene>
<dbReference type="PROSITE" id="PS01358">
    <property type="entry name" value="ZF_RANBP2_1"/>
    <property type="match status" value="1"/>
</dbReference>